<evidence type="ECO:0000313" key="1">
    <source>
        <dbReference type="EMBL" id="GBM23537.1"/>
    </source>
</evidence>
<proteinExistence type="predicted"/>
<reference evidence="1 2" key="1">
    <citation type="journal article" date="2019" name="Sci. Rep.">
        <title>Orb-weaving spider Araneus ventricosus genome elucidates the spidroin gene catalogue.</title>
        <authorList>
            <person name="Kono N."/>
            <person name="Nakamura H."/>
            <person name="Ohtoshi R."/>
            <person name="Moran D.A.P."/>
            <person name="Shinohara A."/>
            <person name="Yoshida Y."/>
            <person name="Fujiwara M."/>
            <person name="Mori M."/>
            <person name="Tomita M."/>
            <person name="Arakawa K."/>
        </authorList>
    </citation>
    <scope>NUCLEOTIDE SEQUENCE [LARGE SCALE GENOMIC DNA]</scope>
</reference>
<dbReference type="AlphaFoldDB" id="A0A4Y2E4C2"/>
<accession>A0A4Y2E4C2</accession>
<organism evidence="1 2">
    <name type="scientific">Araneus ventricosus</name>
    <name type="common">Orbweaver spider</name>
    <name type="synonym">Epeira ventricosa</name>
    <dbReference type="NCBI Taxonomy" id="182803"/>
    <lineage>
        <taxon>Eukaryota</taxon>
        <taxon>Metazoa</taxon>
        <taxon>Ecdysozoa</taxon>
        <taxon>Arthropoda</taxon>
        <taxon>Chelicerata</taxon>
        <taxon>Arachnida</taxon>
        <taxon>Araneae</taxon>
        <taxon>Araneomorphae</taxon>
        <taxon>Entelegynae</taxon>
        <taxon>Araneoidea</taxon>
        <taxon>Araneidae</taxon>
        <taxon>Araneus</taxon>
    </lineage>
</organism>
<gene>
    <name evidence="1" type="ORF">AVEN_196624_1</name>
</gene>
<dbReference type="Proteomes" id="UP000499080">
    <property type="component" value="Unassembled WGS sequence"/>
</dbReference>
<sequence length="90" mass="10146">MYKNVNPCSSVIIIHSVIPNYIDKMDEQIRSQENENIVLGKTSLPSRRFLTVVNSPVNQKGWKVRLLTPDGYDGGRLSCFNLSSSDSFLL</sequence>
<comment type="caution">
    <text evidence="1">The sequence shown here is derived from an EMBL/GenBank/DDBJ whole genome shotgun (WGS) entry which is preliminary data.</text>
</comment>
<dbReference type="EMBL" id="BGPR01000500">
    <property type="protein sequence ID" value="GBM23537.1"/>
    <property type="molecule type" value="Genomic_DNA"/>
</dbReference>
<name>A0A4Y2E4C2_ARAVE</name>
<evidence type="ECO:0000313" key="2">
    <source>
        <dbReference type="Proteomes" id="UP000499080"/>
    </source>
</evidence>
<protein>
    <submittedName>
        <fullName evidence="1">Uncharacterized protein</fullName>
    </submittedName>
</protein>
<keyword evidence="2" id="KW-1185">Reference proteome</keyword>